<reference evidence="4 5" key="1">
    <citation type="submission" date="2018-05" db="EMBL/GenBank/DDBJ databases">
        <title>Marinilabilia rubrum sp. nov., isolated from saltern sediment.</title>
        <authorList>
            <person name="Zhang R."/>
        </authorList>
    </citation>
    <scope>NUCLEOTIDE SEQUENCE [LARGE SCALE GENOMIC DNA]</scope>
    <source>
        <strain evidence="4 5">WTE16</strain>
    </source>
</reference>
<dbReference type="Pfam" id="PF07495">
    <property type="entry name" value="Y_Y_Y"/>
    <property type="match status" value="1"/>
</dbReference>
<dbReference type="Proteomes" id="UP000244956">
    <property type="component" value="Unassembled WGS sequence"/>
</dbReference>
<keyword evidence="5" id="KW-1185">Reference proteome</keyword>
<dbReference type="InterPro" id="IPR015943">
    <property type="entry name" value="WD40/YVTN_repeat-like_dom_sf"/>
</dbReference>
<dbReference type="SUPFAM" id="SSF46894">
    <property type="entry name" value="C-terminal effector domain of the bipartite response regulators"/>
    <property type="match status" value="1"/>
</dbReference>
<feature type="domain" description="Two component regulator three Y" evidence="3">
    <location>
        <begin position="691"/>
        <end position="743"/>
    </location>
</feature>
<evidence type="ECO:0000313" key="5">
    <source>
        <dbReference type="Proteomes" id="UP000244956"/>
    </source>
</evidence>
<dbReference type="GO" id="GO:0006355">
    <property type="term" value="P:regulation of DNA-templated transcription"/>
    <property type="evidence" value="ECO:0007669"/>
    <property type="project" value="InterPro"/>
</dbReference>
<evidence type="ECO:0000259" key="3">
    <source>
        <dbReference type="Pfam" id="PF07495"/>
    </source>
</evidence>
<feature type="coiled-coil region" evidence="1">
    <location>
        <begin position="773"/>
        <end position="855"/>
    </location>
</feature>
<organism evidence="4 5">
    <name type="scientific">Marinilabilia rubra</name>
    <dbReference type="NCBI Taxonomy" id="2162893"/>
    <lineage>
        <taxon>Bacteria</taxon>
        <taxon>Pseudomonadati</taxon>
        <taxon>Bacteroidota</taxon>
        <taxon>Bacteroidia</taxon>
        <taxon>Marinilabiliales</taxon>
        <taxon>Marinilabiliaceae</taxon>
        <taxon>Marinilabilia</taxon>
    </lineage>
</organism>
<dbReference type="Gene3D" id="1.10.10.10">
    <property type="entry name" value="Winged helix-like DNA-binding domain superfamily/Winged helix DNA-binding domain"/>
    <property type="match status" value="1"/>
</dbReference>
<gene>
    <name evidence="4" type="ORF">DDZ16_08995</name>
</gene>
<dbReference type="GO" id="GO:0003677">
    <property type="term" value="F:DNA binding"/>
    <property type="evidence" value="ECO:0007669"/>
    <property type="project" value="InterPro"/>
</dbReference>
<protein>
    <recommendedName>
        <fullName evidence="3">Two component regulator three Y domain-containing protein</fullName>
    </recommendedName>
</protein>
<sequence length="963" mass="111332">MNMRISLFSRLILLGFGFFSSYTVWGQGPVEQGVSLIKSFAREQFRGDGKIWDITQDGDGIMYFAANNGLWEYDGTRWTNYTNPLHNNLRAVHYNKEDQILYSAGYGGFGFWKKDEKGELNYYEIYSAGLEESNHAAEFWSVGELEGHILFQSFEKLFFYTPGTQTMDSIDAPSVFSFLHKSKGRVFVEDYVEGLFEVVGDELVKIPNTGVFGGGIVGISVVEDNELLIVSDDDGVFEWKDGVLRSKRWRLNVGLKRDRIYSFQELDNGNLVFGTIMNGIYVSNKRGVRLLHFDTRKGLEKNTILSLFLDHQTNLWLGLDGGVNYLKINSGISYLLDEIAKIGTVYASQRMLKMHYIGSNQGLYTLDLRKESSRPRLVKGSQGQVWSVENIDQQIWIGHHKGAFLLKEGAFTQISNEPGAWIFQKHPKRDDIVYSGNYFGICVYKKIQGEWKFITKLNTFNESARFMEFDNIGRLWVAHPSKGYYRLLLSNDGLAIEKMDFFGMDNQNIERYAYMTRIDGNLIFFNPQGFFQFDEVDNDFYQSRYATELFEGVENLSRIEQFGDIFWYISKNSLGFIQREGNEFKNIQEPFAHFRNKHLGDFTSISKLRKNIFSIGIYDGLVFCRAPVPDSLVAGSPAAPIIRGVNLISSKDTIAASIAPSDPVSVPYRNNFIEFKIATPNAPEGDFWKVQYQLKGLTDDWSDWINRKQLNFPNLSPGDYELNLRVMDGNGNMSPIVTYSFEVEHPWYLGTFFIVLYALLVVAVFFMIREYFRRKALKEKERLQKKDEEKMQRQKEKYEREKLESEKRLLVLKEEKYRLELEQKNNELSSAAMINIRKNELLSEIKNDIKQLEKNSGDQALSSVKKLIKKINRQINSQEDWLSFELHFNNAHAHFFDKIREKHSGLTANDFKLCAYLKLNLSSKEIASLMNISVRSVEMSRYRLRKKLDLSPEESLSEYISSF</sequence>
<dbReference type="InterPro" id="IPR013783">
    <property type="entry name" value="Ig-like_fold"/>
</dbReference>
<accession>A0A2U2B928</accession>
<keyword evidence="2" id="KW-0812">Transmembrane</keyword>
<dbReference type="AlphaFoldDB" id="A0A2U2B928"/>
<dbReference type="EMBL" id="QEWP01000006">
    <property type="protein sequence ID" value="PWD99579.1"/>
    <property type="molecule type" value="Genomic_DNA"/>
</dbReference>
<feature type="transmembrane region" description="Helical" evidence="2">
    <location>
        <begin position="747"/>
        <end position="768"/>
    </location>
</feature>
<dbReference type="InterPro" id="IPR016032">
    <property type="entry name" value="Sig_transdc_resp-reg_C-effctor"/>
</dbReference>
<dbReference type="SUPFAM" id="SSF50998">
    <property type="entry name" value="Quinoprotein alcohol dehydrogenase-like"/>
    <property type="match status" value="1"/>
</dbReference>
<comment type="caution">
    <text evidence="4">The sequence shown here is derived from an EMBL/GenBank/DDBJ whole genome shotgun (WGS) entry which is preliminary data.</text>
</comment>
<keyword evidence="1" id="KW-0175">Coiled coil</keyword>
<dbReference type="InterPro" id="IPR011047">
    <property type="entry name" value="Quinoprotein_ADH-like_sf"/>
</dbReference>
<evidence type="ECO:0000256" key="2">
    <source>
        <dbReference type="SAM" id="Phobius"/>
    </source>
</evidence>
<dbReference type="Gene3D" id="2.60.40.10">
    <property type="entry name" value="Immunoglobulins"/>
    <property type="match status" value="1"/>
</dbReference>
<dbReference type="InterPro" id="IPR036388">
    <property type="entry name" value="WH-like_DNA-bd_sf"/>
</dbReference>
<dbReference type="InterPro" id="IPR011123">
    <property type="entry name" value="Y_Y_Y"/>
</dbReference>
<evidence type="ECO:0000256" key="1">
    <source>
        <dbReference type="SAM" id="Coils"/>
    </source>
</evidence>
<dbReference type="Gene3D" id="2.130.10.10">
    <property type="entry name" value="YVTN repeat-like/Quinoprotein amine dehydrogenase"/>
    <property type="match status" value="2"/>
</dbReference>
<keyword evidence="2" id="KW-0472">Membrane</keyword>
<proteinExistence type="predicted"/>
<name>A0A2U2B928_9BACT</name>
<keyword evidence="2" id="KW-1133">Transmembrane helix</keyword>
<evidence type="ECO:0000313" key="4">
    <source>
        <dbReference type="EMBL" id="PWD99579.1"/>
    </source>
</evidence>